<evidence type="ECO:0000256" key="2">
    <source>
        <dbReference type="SAM" id="MobiDB-lite"/>
    </source>
</evidence>
<dbReference type="InterPro" id="IPR050261">
    <property type="entry name" value="FrsA_esterase"/>
</dbReference>
<dbReference type="AlphaFoldDB" id="A0A7W5E3X3"/>
<evidence type="ECO:0000313" key="6">
    <source>
        <dbReference type="Proteomes" id="UP000536179"/>
    </source>
</evidence>
<dbReference type="PANTHER" id="PTHR22946">
    <property type="entry name" value="DIENELACTONE HYDROLASE DOMAIN-CONTAINING PROTEIN-RELATED"/>
    <property type="match status" value="1"/>
</dbReference>
<dbReference type="GO" id="GO:0052689">
    <property type="term" value="F:carboxylic ester hydrolase activity"/>
    <property type="evidence" value="ECO:0007669"/>
    <property type="project" value="UniProtKB-ARBA"/>
</dbReference>
<dbReference type="RefSeq" id="WP_184307774.1">
    <property type="nucleotide sequence ID" value="NZ_JACHXU010000022.1"/>
</dbReference>
<dbReference type="SUPFAM" id="SSF53474">
    <property type="entry name" value="alpha/beta-Hydrolases"/>
    <property type="match status" value="1"/>
</dbReference>
<evidence type="ECO:0000313" key="5">
    <source>
        <dbReference type="EMBL" id="MBB3209299.1"/>
    </source>
</evidence>
<protein>
    <submittedName>
        <fullName evidence="5">Dienelactone hydrolase</fullName>
    </submittedName>
</protein>
<dbReference type="GO" id="GO:0006508">
    <property type="term" value="P:proteolysis"/>
    <property type="evidence" value="ECO:0007669"/>
    <property type="project" value="InterPro"/>
</dbReference>
<dbReference type="PANTHER" id="PTHR22946:SF9">
    <property type="entry name" value="POLYKETIDE TRANSFERASE AF380"/>
    <property type="match status" value="1"/>
</dbReference>
<name>A0A7W5E3X3_9BACT</name>
<dbReference type="InterPro" id="IPR029058">
    <property type="entry name" value="AB_hydrolase_fold"/>
</dbReference>
<comment type="caution">
    <text evidence="5">The sequence shown here is derived from an EMBL/GenBank/DDBJ whole genome shotgun (WGS) entry which is preliminary data.</text>
</comment>
<keyword evidence="1 5" id="KW-0378">Hydrolase</keyword>
<feature type="signal peptide" evidence="3">
    <location>
        <begin position="1"/>
        <end position="26"/>
    </location>
</feature>
<dbReference type="PROSITE" id="PS51257">
    <property type="entry name" value="PROKAR_LIPOPROTEIN"/>
    <property type="match status" value="1"/>
</dbReference>
<dbReference type="Gene3D" id="3.40.50.1820">
    <property type="entry name" value="alpha/beta hydrolase"/>
    <property type="match status" value="1"/>
</dbReference>
<sequence length="418" mass="45676">MKRNDLLHSIAFAAIAVALSCLPTQADDFERQRQQVLDLGKLTGQPKTHVYDEVLAQQGDGNLRAIYFDGLPWKGTPTRVFAWLGMPASKSGEALAGSGERVPGVVLVHGGGGSAFKEWVQKWNSHGFAAISIAVEGQTDQRSPGGKGWQRHEWGGPQRDGIYGDSSNPLEDQWMFHAVADTILANSLLRSLPNVDADNVGLAGISWGGVITSTVIGIDSRFRFAIPTYGCGHLFDAENQYGRALGHNELYKQVWDPFVRMGRVRMPVQWLSWPGDKHFPLDCQAKCYHAAKGLHLLTLIPGMRHGHGAGWNPPDSYAFARSVVDEGQPWCRQLSASSASNNVSVVFESSKTIDYATLVWTSDSGITGERKWNLSPATFAASNDDWKLSATLPNDATAWFLNAHSGKLIASSDYSERP</sequence>
<dbReference type="EMBL" id="JACHXU010000022">
    <property type="protein sequence ID" value="MBB3209299.1"/>
    <property type="molecule type" value="Genomic_DNA"/>
</dbReference>
<evidence type="ECO:0000259" key="4">
    <source>
        <dbReference type="Pfam" id="PF05448"/>
    </source>
</evidence>
<reference evidence="5 6" key="1">
    <citation type="submission" date="2020-08" db="EMBL/GenBank/DDBJ databases">
        <title>Genomic Encyclopedia of Type Strains, Phase III (KMG-III): the genomes of soil and plant-associated and newly described type strains.</title>
        <authorList>
            <person name="Whitman W."/>
        </authorList>
    </citation>
    <scope>NUCLEOTIDE SEQUENCE [LARGE SCALE GENOMIC DNA]</scope>
    <source>
        <strain evidence="5 6">CECT 8075</strain>
    </source>
</reference>
<feature type="region of interest" description="Disordered" evidence="2">
    <location>
        <begin position="139"/>
        <end position="163"/>
    </location>
</feature>
<evidence type="ECO:0000256" key="3">
    <source>
        <dbReference type="SAM" id="SignalP"/>
    </source>
</evidence>
<proteinExistence type="predicted"/>
<dbReference type="InterPro" id="IPR008391">
    <property type="entry name" value="AXE1_dom"/>
</dbReference>
<feature type="chain" id="PRO_5031144946" evidence="3">
    <location>
        <begin position="27"/>
        <end position="418"/>
    </location>
</feature>
<dbReference type="Pfam" id="PF05448">
    <property type="entry name" value="AXE1"/>
    <property type="match status" value="1"/>
</dbReference>
<dbReference type="InterPro" id="IPR002471">
    <property type="entry name" value="Pept_S9_AS"/>
</dbReference>
<dbReference type="PROSITE" id="PS00708">
    <property type="entry name" value="PRO_ENDOPEP_SER"/>
    <property type="match status" value="1"/>
</dbReference>
<evidence type="ECO:0000256" key="1">
    <source>
        <dbReference type="ARBA" id="ARBA00022801"/>
    </source>
</evidence>
<keyword evidence="3" id="KW-0732">Signal</keyword>
<dbReference type="GO" id="GO:0004252">
    <property type="term" value="F:serine-type endopeptidase activity"/>
    <property type="evidence" value="ECO:0007669"/>
    <property type="project" value="InterPro"/>
</dbReference>
<dbReference type="Proteomes" id="UP000536179">
    <property type="component" value="Unassembled WGS sequence"/>
</dbReference>
<accession>A0A7W5E3X3</accession>
<keyword evidence="6" id="KW-1185">Reference proteome</keyword>
<organism evidence="5 6">
    <name type="scientific">Aporhodopirellula rubra</name>
    <dbReference type="NCBI Taxonomy" id="980271"/>
    <lineage>
        <taxon>Bacteria</taxon>
        <taxon>Pseudomonadati</taxon>
        <taxon>Planctomycetota</taxon>
        <taxon>Planctomycetia</taxon>
        <taxon>Pirellulales</taxon>
        <taxon>Pirellulaceae</taxon>
        <taxon>Aporhodopirellula</taxon>
    </lineage>
</organism>
<gene>
    <name evidence="5" type="ORF">FHS27_005139</name>
</gene>
<feature type="domain" description="Acetyl xylan esterase" evidence="4">
    <location>
        <begin position="78"/>
        <end position="229"/>
    </location>
</feature>